<dbReference type="AlphaFoldDB" id="A0A419S9W8"/>
<reference evidence="5 6" key="1">
    <citation type="submission" date="2016-07" db="EMBL/GenBank/DDBJ databases">
        <title>Genome of Pelobium manganitolerans.</title>
        <authorList>
            <person name="Wu S."/>
            <person name="Wang G."/>
        </authorList>
    </citation>
    <scope>NUCLEOTIDE SEQUENCE [LARGE SCALE GENOMIC DNA]</scope>
    <source>
        <strain evidence="5 6">YS-25</strain>
    </source>
</reference>
<dbReference type="Pfam" id="PF18565">
    <property type="entry name" value="Glyco_hydro2_C5"/>
    <property type="match status" value="1"/>
</dbReference>
<protein>
    <recommendedName>
        <fullName evidence="4">Glycoside hydrolase family 2 domain-containing protein</fullName>
    </recommendedName>
</protein>
<keyword evidence="6" id="KW-1185">Reference proteome</keyword>
<name>A0A419S9W8_9SPHI</name>
<dbReference type="InterPro" id="IPR013783">
    <property type="entry name" value="Ig-like_fold"/>
</dbReference>
<evidence type="ECO:0000313" key="6">
    <source>
        <dbReference type="Proteomes" id="UP000283433"/>
    </source>
</evidence>
<sequence length="84" mass="8990">MQGEVVQVKAKDGIAQIELQIIDEDGNAVVNADDEITCEIAGSAKLLGMEAGNNSDVSDYTDNKQGAYHGKMIVYIQTRGKTSD</sequence>
<dbReference type="OrthoDB" id="9801077at2"/>
<dbReference type="InterPro" id="IPR040605">
    <property type="entry name" value="Glyco_hydro2_dom5"/>
</dbReference>
<keyword evidence="3" id="KW-0326">Glycosidase</keyword>
<organism evidence="5 6">
    <name type="scientific">Pelobium manganitolerans</name>
    <dbReference type="NCBI Taxonomy" id="1842495"/>
    <lineage>
        <taxon>Bacteria</taxon>
        <taxon>Pseudomonadati</taxon>
        <taxon>Bacteroidota</taxon>
        <taxon>Sphingobacteriia</taxon>
        <taxon>Sphingobacteriales</taxon>
        <taxon>Sphingobacteriaceae</taxon>
        <taxon>Pelobium</taxon>
    </lineage>
</organism>
<evidence type="ECO:0000256" key="2">
    <source>
        <dbReference type="ARBA" id="ARBA00022801"/>
    </source>
</evidence>
<dbReference type="GO" id="GO:0016798">
    <property type="term" value="F:hydrolase activity, acting on glycosyl bonds"/>
    <property type="evidence" value="ECO:0007669"/>
    <property type="project" value="UniProtKB-KW"/>
</dbReference>
<comment type="caution">
    <text evidence="5">The sequence shown here is derived from an EMBL/GenBank/DDBJ whole genome shotgun (WGS) entry which is preliminary data.</text>
</comment>
<dbReference type="EMBL" id="MBTA01000003">
    <property type="protein sequence ID" value="RKD18975.1"/>
    <property type="molecule type" value="Genomic_DNA"/>
</dbReference>
<dbReference type="Gene3D" id="2.60.40.10">
    <property type="entry name" value="Immunoglobulins"/>
    <property type="match status" value="1"/>
</dbReference>
<proteinExistence type="inferred from homology"/>
<keyword evidence="2" id="KW-0378">Hydrolase</keyword>
<dbReference type="Proteomes" id="UP000283433">
    <property type="component" value="Unassembled WGS sequence"/>
</dbReference>
<evidence type="ECO:0000313" key="5">
    <source>
        <dbReference type="EMBL" id="RKD18975.1"/>
    </source>
</evidence>
<gene>
    <name evidence="5" type="ORF">BCY91_13950</name>
</gene>
<evidence type="ECO:0000256" key="1">
    <source>
        <dbReference type="ARBA" id="ARBA00007401"/>
    </source>
</evidence>
<evidence type="ECO:0000256" key="3">
    <source>
        <dbReference type="ARBA" id="ARBA00023295"/>
    </source>
</evidence>
<accession>A0A419S9W8</accession>
<comment type="similarity">
    <text evidence="1">Belongs to the glycosyl hydrolase 2 family.</text>
</comment>
<feature type="domain" description="Glycoside hydrolase family 2" evidence="4">
    <location>
        <begin position="11"/>
        <end position="81"/>
    </location>
</feature>
<dbReference type="RefSeq" id="WP_120180621.1">
    <property type="nucleotide sequence ID" value="NZ_MBTA01000003.1"/>
</dbReference>
<evidence type="ECO:0000259" key="4">
    <source>
        <dbReference type="Pfam" id="PF18565"/>
    </source>
</evidence>